<evidence type="ECO:0000313" key="8">
    <source>
        <dbReference type="EMBL" id="GKX45260.1"/>
    </source>
</evidence>
<dbReference type="GO" id="GO:0003677">
    <property type="term" value="F:DNA binding"/>
    <property type="evidence" value="ECO:0007669"/>
    <property type="project" value="UniProtKB-UniRule"/>
</dbReference>
<dbReference type="EMBL" id="BSRL01000001">
    <property type="protein sequence ID" value="GLV67568.1"/>
    <property type="molecule type" value="Genomic_DNA"/>
</dbReference>
<comment type="caution">
    <text evidence="9">The sequence shown here is derived from an EMBL/GenBank/DDBJ whole genome shotgun (WGS) entry which is preliminary data.</text>
</comment>
<sequence>MPSEQSIRDKKLLYHLTCIDNLESIIDTGLRSRSSLKGNFKDVADGEIIQGRGAKALEEMVPFHFFAGNPFDGRVLVDNKTLEFCMITVQRNVAQKNKWKILPKHPLASEGVELMDYDKGMKSIDWEVMDKRDYKDTNCKLVCMAECLSTETVLPSSFFCIYVKDASAKKRVEQWVKDKDLNFYIDIMESFCHKK</sequence>
<evidence type="ECO:0000256" key="3">
    <source>
        <dbReference type="ARBA" id="ARBA00022679"/>
    </source>
</evidence>
<keyword evidence="5 6" id="KW-0238">DNA-binding</keyword>
<feature type="binding site" evidence="6">
    <location>
        <begin position="15"/>
        <end position="17"/>
    </location>
    <ligand>
        <name>NAD(+)</name>
        <dbReference type="ChEBI" id="CHEBI:57540"/>
    </ligand>
</feature>
<proteinExistence type="inferred from homology"/>
<keyword evidence="3 6" id="KW-0808">Transferase</keyword>
<feature type="binding site" evidence="6">
    <location>
        <position position="52"/>
    </location>
    <ligand>
        <name>NAD(+)</name>
        <dbReference type="ChEBI" id="CHEBI:57540"/>
    </ligand>
</feature>
<dbReference type="PROSITE" id="PS52018">
    <property type="entry name" value="DART"/>
    <property type="match status" value="1"/>
</dbReference>
<reference evidence="8" key="1">
    <citation type="submission" date="2022-06" db="EMBL/GenBank/DDBJ databases">
        <title>Draft genome sequences of Pectobacterium carotovorum subsp. carotovorum str. NBRC12380.</title>
        <authorList>
            <person name="Wakabayashi Y."/>
            <person name="Kojima K."/>
        </authorList>
    </citation>
    <scope>NUCLEOTIDE SEQUENCE</scope>
    <source>
        <strain evidence="8">NBRC 12380</strain>
    </source>
</reference>
<dbReference type="InterPro" id="IPR029494">
    <property type="entry name" value="DarT"/>
</dbReference>
<evidence type="ECO:0000313" key="11">
    <source>
        <dbReference type="Proteomes" id="UP001165145"/>
    </source>
</evidence>
<feature type="active site" description="Proton acceptor" evidence="6">
    <location>
        <position position="52"/>
    </location>
</feature>
<feature type="domain" description="DarT" evidence="7">
    <location>
        <begin position="11"/>
        <end position="193"/>
    </location>
</feature>
<evidence type="ECO:0000256" key="6">
    <source>
        <dbReference type="PROSITE-ProRule" id="PRU01362"/>
    </source>
</evidence>
<keyword evidence="1 6" id="KW-1277">Toxin-antitoxin system</keyword>
<keyword evidence="10" id="KW-1185">Reference proteome</keyword>
<evidence type="ECO:0000256" key="1">
    <source>
        <dbReference type="ARBA" id="ARBA00022649"/>
    </source>
</evidence>
<feature type="active site" evidence="6">
    <location>
        <position position="146"/>
    </location>
</feature>
<dbReference type="GO" id="GO:0016779">
    <property type="term" value="F:nucleotidyltransferase activity"/>
    <property type="evidence" value="ECO:0007669"/>
    <property type="project" value="UniProtKB-UniRule"/>
</dbReference>
<evidence type="ECO:0000313" key="10">
    <source>
        <dbReference type="Proteomes" id="UP001058167"/>
    </source>
</evidence>
<comment type="caution">
    <text evidence="6">Lacks conserved residue(s) required for the propagation of feature annotation.</text>
</comment>
<protein>
    <recommendedName>
        <fullName evidence="7">DarT domain-containing protein</fullName>
    </recommendedName>
</protein>
<evidence type="ECO:0000256" key="5">
    <source>
        <dbReference type="ARBA" id="ARBA00023125"/>
    </source>
</evidence>
<name>A0AAI9KVF5_PECCC</name>
<dbReference type="Pfam" id="PF14487">
    <property type="entry name" value="DarT"/>
    <property type="match status" value="1"/>
</dbReference>
<gene>
    <name evidence="9" type="ORF">Pcaca03_00120</name>
    <name evidence="8" type="ORF">SOASR016_00120</name>
</gene>
<dbReference type="Proteomes" id="UP001058167">
    <property type="component" value="Unassembled WGS sequence"/>
</dbReference>
<dbReference type="EMBL" id="BRLF01000001">
    <property type="protein sequence ID" value="GKX45260.1"/>
    <property type="molecule type" value="Genomic_DNA"/>
</dbReference>
<organism evidence="9 11">
    <name type="scientific">Pectobacterium carotovorum subsp. carotovorum</name>
    <name type="common">Erwinia carotovora subsp. carotovora</name>
    <dbReference type="NCBI Taxonomy" id="555"/>
    <lineage>
        <taxon>Bacteria</taxon>
        <taxon>Pseudomonadati</taxon>
        <taxon>Pseudomonadota</taxon>
        <taxon>Gammaproteobacteria</taxon>
        <taxon>Enterobacterales</taxon>
        <taxon>Pectobacteriaceae</taxon>
        <taxon>Pectobacterium</taxon>
    </lineage>
</organism>
<keyword evidence="4 6" id="KW-0548">Nucleotidyltransferase</keyword>
<reference evidence="9" key="2">
    <citation type="submission" date="2023-02" db="EMBL/GenBank/DDBJ databases">
        <title>Pectobacterium carotovorum subsp. carotovorum NBRC 12380.</title>
        <authorList>
            <person name="Ichikawa N."/>
            <person name="Sato H."/>
            <person name="Tonouchi N."/>
        </authorList>
    </citation>
    <scope>NUCLEOTIDE SEQUENCE</scope>
    <source>
        <strain evidence="9">NBRC 12380</strain>
    </source>
</reference>
<comment type="catalytic activity">
    <reaction evidence="6">
        <text>a thymidine in DNA + NAD(+) = an N-(ADP-alpha-D-ribosyl)-thymidine in DNA + nicotinamide + H(+)</text>
        <dbReference type="Rhea" id="RHEA:71651"/>
        <dbReference type="Rhea" id="RHEA-COMP:13556"/>
        <dbReference type="Rhea" id="RHEA-COMP:18051"/>
        <dbReference type="ChEBI" id="CHEBI:15378"/>
        <dbReference type="ChEBI" id="CHEBI:17154"/>
        <dbReference type="ChEBI" id="CHEBI:57540"/>
        <dbReference type="ChEBI" id="CHEBI:137386"/>
        <dbReference type="ChEBI" id="CHEBI:191199"/>
    </reaction>
</comment>
<keyword evidence="2 6" id="KW-0328">Glycosyltransferase</keyword>
<dbReference type="AlphaFoldDB" id="A0AAI9KVF5"/>
<evidence type="ECO:0000259" key="7">
    <source>
        <dbReference type="PROSITE" id="PS52018"/>
    </source>
</evidence>
<comment type="similarity">
    <text evidence="6">Belongs to the DarT ADP-ribosyltransferase family.</text>
</comment>
<evidence type="ECO:0000313" key="9">
    <source>
        <dbReference type="EMBL" id="GLV67568.1"/>
    </source>
</evidence>
<dbReference type="Proteomes" id="UP001165145">
    <property type="component" value="Unassembled WGS sequence"/>
</dbReference>
<evidence type="ECO:0000256" key="4">
    <source>
        <dbReference type="ARBA" id="ARBA00022695"/>
    </source>
</evidence>
<dbReference type="RefSeq" id="WP_226311296.1">
    <property type="nucleotide sequence ID" value="NZ_BRLF01000001.1"/>
</dbReference>
<dbReference type="GO" id="GO:0016757">
    <property type="term" value="F:glycosyltransferase activity"/>
    <property type="evidence" value="ECO:0007669"/>
    <property type="project" value="UniProtKB-UniRule"/>
</dbReference>
<evidence type="ECO:0000256" key="2">
    <source>
        <dbReference type="ARBA" id="ARBA00022676"/>
    </source>
</evidence>
<accession>A0AAI9KVF5</accession>